<dbReference type="SUPFAM" id="SSF46785">
    <property type="entry name" value="Winged helix' DNA-binding domain"/>
    <property type="match status" value="1"/>
</dbReference>
<organism evidence="5 6">
    <name type="scientific">Paludisphaera borealis</name>
    <dbReference type="NCBI Taxonomy" id="1387353"/>
    <lineage>
        <taxon>Bacteria</taxon>
        <taxon>Pseudomonadati</taxon>
        <taxon>Planctomycetota</taxon>
        <taxon>Planctomycetia</taxon>
        <taxon>Isosphaerales</taxon>
        <taxon>Isosphaeraceae</taxon>
        <taxon>Paludisphaera</taxon>
    </lineage>
</organism>
<protein>
    <recommendedName>
        <fullName evidence="7">Penicillinase repressor</fullName>
    </recommendedName>
</protein>
<evidence type="ECO:0000313" key="6">
    <source>
        <dbReference type="Proteomes" id="UP000186309"/>
    </source>
</evidence>
<dbReference type="RefSeq" id="WP_076344906.1">
    <property type="nucleotide sequence ID" value="NZ_CP019082.1"/>
</dbReference>
<gene>
    <name evidence="5" type="ORF">BSF38_01803</name>
</gene>
<sequence length="127" mass="14553">MSDFSTLSRRERQIMEILYALDGATVMQVVAGLENAPTDNAVRRLLQILEEKGHVQRHKAGREFIYRPIQSRKRAGERALKRLLETFFEGALDKAFAVHLGSKDARITDAQLDRMMDLINEARQKGR</sequence>
<comment type="similarity">
    <text evidence="1">Belongs to the BlaI transcriptional regulatory family.</text>
</comment>
<name>A0A1U7CN19_9BACT</name>
<evidence type="ECO:0000313" key="5">
    <source>
        <dbReference type="EMBL" id="APW60335.1"/>
    </source>
</evidence>
<dbReference type="Pfam" id="PF03965">
    <property type="entry name" value="Penicillinase_R"/>
    <property type="match status" value="1"/>
</dbReference>
<keyword evidence="6" id="KW-1185">Reference proteome</keyword>
<dbReference type="InterPro" id="IPR005650">
    <property type="entry name" value="BlaI_family"/>
</dbReference>
<proteinExistence type="inferred from homology"/>
<reference evidence="6" key="1">
    <citation type="submission" date="2016-12" db="EMBL/GenBank/DDBJ databases">
        <title>Comparative genomics of four Isosphaeraceae planctomycetes: a common pool of plasmids and glycoside hydrolase genes.</title>
        <authorList>
            <person name="Ivanova A."/>
        </authorList>
    </citation>
    <scope>NUCLEOTIDE SEQUENCE [LARGE SCALE GENOMIC DNA]</scope>
    <source>
        <strain evidence="6">PX4</strain>
    </source>
</reference>
<dbReference type="AlphaFoldDB" id="A0A1U7CN19"/>
<evidence type="ECO:0000256" key="4">
    <source>
        <dbReference type="ARBA" id="ARBA00023163"/>
    </source>
</evidence>
<keyword evidence="4" id="KW-0804">Transcription</keyword>
<dbReference type="GO" id="GO:0003677">
    <property type="term" value="F:DNA binding"/>
    <property type="evidence" value="ECO:0007669"/>
    <property type="project" value="UniProtKB-KW"/>
</dbReference>
<dbReference type="Proteomes" id="UP000186309">
    <property type="component" value="Chromosome"/>
</dbReference>
<dbReference type="KEGG" id="pbor:BSF38_01803"/>
<keyword evidence="2" id="KW-0805">Transcription regulation</keyword>
<dbReference type="STRING" id="1387353.BSF38_01803"/>
<evidence type="ECO:0000256" key="2">
    <source>
        <dbReference type="ARBA" id="ARBA00023015"/>
    </source>
</evidence>
<dbReference type="EMBL" id="CP019082">
    <property type="protein sequence ID" value="APW60335.1"/>
    <property type="molecule type" value="Genomic_DNA"/>
</dbReference>
<accession>A0A1U7CN19</accession>
<dbReference type="InterPro" id="IPR036388">
    <property type="entry name" value="WH-like_DNA-bd_sf"/>
</dbReference>
<dbReference type="OrthoDB" id="279010at2"/>
<evidence type="ECO:0008006" key="7">
    <source>
        <dbReference type="Google" id="ProtNLM"/>
    </source>
</evidence>
<evidence type="ECO:0000256" key="1">
    <source>
        <dbReference type="ARBA" id="ARBA00011046"/>
    </source>
</evidence>
<dbReference type="Gene3D" id="1.10.10.10">
    <property type="entry name" value="Winged helix-like DNA-binding domain superfamily/Winged helix DNA-binding domain"/>
    <property type="match status" value="1"/>
</dbReference>
<keyword evidence="3" id="KW-0238">DNA-binding</keyword>
<dbReference type="InterPro" id="IPR036390">
    <property type="entry name" value="WH_DNA-bd_sf"/>
</dbReference>
<evidence type="ECO:0000256" key="3">
    <source>
        <dbReference type="ARBA" id="ARBA00023125"/>
    </source>
</evidence>
<dbReference type="GO" id="GO:0045892">
    <property type="term" value="P:negative regulation of DNA-templated transcription"/>
    <property type="evidence" value="ECO:0007669"/>
    <property type="project" value="InterPro"/>
</dbReference>